<dbReference type="EMBL" id="MAXA01000136">
    <property type="protein sequence ID" value="OHV34492.1"/>
    <property type="molecule type" value="Genomic_DNA"/>
</dbReference>
<gene>
    <name evidence="1" type="ORF">BBK14_15360</name>
</gene>
<comment type="caution">
    <text evidence="1">The sequence shown here is derived from an EMBL/GenBank/DDBJ whole genome shotgun (WGS) entry which is preliminary data.</text>
</comment>
<evidence type="ECO:0000313" key="2">
    <source>
        <dbReference type="Proteomes" id="UP000179769"/>
    </source>
</evidence>
<keyword evidence="2" id="KW-1185">Reference proteome</keyword>
<organism evidence="1 2">
    <name type="scientific">Parafrankia soli</name>
    <dbReference type="NCBI Taxonomy" id="2599596"/>
    <lineage>
        <taxon>Bacteria</taxon>
        <taxon>Bacillati</taxon>
        <taxon>Actinomycetota</taxon>
        <taxon>Actinomycetes</taxon>
        <taxon>Frankiales</taxon>
        <taxon>Frankiaceae</taxon>
        <taxon>Parafrankia</taxon>
    </lineage>
</organism>
<evidence type="ECO:0000313" key="1">
    <source>
        <dbReference type="EMBL" id="OHV34492.1"/>
    </source>
</evidence>
<proteinExistence type="predicted"/>
<reference evidence="2" key="1">
    <citation type="submission" date="2016-07" db="EMBL/GenBank/DDBJ databases">
        <title>Frankia sp. NRRL B-16219 Genome sequencing.</title>
        <authorList>
            <person name="Ghodhbane-Gtari F."/>
            <person name="Swanson E."/>
            <person name="Gueddou A."/>
            <person name="Louati M."/>
            <person name="Nouioui I."/>
            <person name="Hezbri K."/>
            <person name="Abebe-Akele F."/>
            <person name="Simpson S."/>
            <person name="Morris K."/>
            <person name="Thomas K."/>
            <person name="Gtari M."/>
            <person name="Tisa L.S."/>
        </authorList>
    </citation>
    <scope>NUCLEOTIDE SEQUENCE [LARGE SCALE GENOMIC DNA]</scope>
    <source>
        <strain evidence="2">NRRL B-16219</strain>
    </source>
</reference>
<evidence type="ECO:0008006" key="3">
    <source>
        <dbReference type="Google" id="ProtNLM"/>
    </source>
</evidence>
<name>A0A1S1QN03_9ACTN</name>
<protein>
    <recommendedName>
        <fullName evidence="3">Four helix bundle protein</fullName>
    </recommendedName>
</protein>
<sequence>MRRDRLSAWLTGEAVSRIIAAQRSARESWDPLQRLANTFGDVDDDAFRALVMRVGKAIDELDHYFMLLLAEARRRGIG</sequence>
<dbReference type="AlphaFoldDB" id="A0A1S1QN03"/>
<dbReference type="OrthoDB" id="9916333at2"/>
<accession>A0A1S1QN03</accession>
<dbReference type="Proteomes" id="UP000179769">
    <property type="component" value="Unassembled WGS sequence"/>
</dbReference>
<dbReference type="RefSeq" id="WP_131802274.1">
    <property type="nucleotide sequence ID" value="NZ_MAXA01000136.1"/>
</dbReference>